<keyword evidence="2" id="KW-0812">Transmembrane</keyword>
<keyword evidence="2" id="KW-1133">Transmembrane helix</keyword>
<feature type="compositionally biased region" description="Basic and acidic residues" evidence="1">
    <location>
        <begin position="109"/>
        <end position="150"/>
    </location>
</feature>
<feature type="region of interest" description="Disordered" evidence="1">
    <location>
        <begin position="254"/>
        <end position="278"/>
    </location>
</feature>
<name>A0A813G2A3_POLGL</name>
<reference evidence="3" key="1">
    <citation type="submission" date="2021-02" db="EMBL/GenBank/DDBJ databases">
        <authorList>
            <person name="Dougan E. K."/>
            <person name="Rhodes N."/>
            <person name="Thang M."/>
            <person name="Chan C."/>
        </authorList>
    </citation>
    <scope>NUCLEOTIDE SEQUENCE</scope>
</reference>
<accession>A0A813G2A3</accession>
<organism evidence="3 4">
    <name type="scientific">Polarella glacialis</name>
    <name type="common">Dinoflagellate</name>
    <dbReference type="NCBI Taxonomy" id="89957"/>
    <lineage>
        <taxon>Eukaryota</taxon>
        <taxon>Sar</taxon>
        <taxon>Alveolata</taxon>
        <taxon>Dinophyceae</taxon>
        <taxon>Suessiales</taxon>
        <taxon>Suessiaceae</taxon>
        <taxon>Polarella</taxon>
    </lineage>
</organism>
<sequence>ALHACDSEVSSACPDRPGSEMAKCLKDKKEHETATTISSECADFMALNAACAEDITKFCDDAFFSDDTALCLSEWTPQRNLSPKCASVVEWAIPKKEDQSDGPTDELGMSEKDYREKQEWQAKRKEGRGAAIEKIREDKNKEREMEALKKEDPDAYREVLREQEEAKRSYEEFRKRNRLLQAAEDRERRAESGEKEDHEETEDEKKQRKREARLERAREAKRAKEGNWLPYVLGGLFAAYIIFNVLNYFGVGSKKDDTEEATSSRRGREYVLQEDKDD</sequence>
<dbReference type="OrthoDB" id="444126at2759"/>
<dbReference type="AlphaFoldDB" id="A0A813G2A3"/>
<feature type="non-terminal residue" evidence="3">
    <location>
        <position position="278"/>
    </location>
</feature>
<evidence type="ECO:0000256" key="2">
    <source>
        <dbReference type="SAM" id="Phobius"/>
    </source>
</evidence>
<gene>
    <name evidence="3" type="ORF">PGLA1383_LOCUS36781</name>
</gene>
<evidence type="ECO:0000256" key="1">
    <source>
        <dbReference type="SAM" id="MobiDB-lite"/>
    </source>
</evidence>
<dbReference type="Proteomes" id="UP000654075">
    <property type="component" value="Unassembled WGS sequence"/>
</dbReference>
<protein>
    <submittedName>
        <fullName evidence="3">Uncharacterized protein</fullName>
    </submittedName>
</protein>
<dbReference type="EMBL" id="CAJNNV010026871">
    <property type="protein sequence ID" value="CAE8619188.1"/>
    <property type="molecule type" value="Genomic_DNA"/>
</dbReference>
<evidence type="ECO:0000313" key="4">
    <source>
        <dbReference type="Proteomes" id="UP000654075"/>
    </source>
</evidence>
<feature type="region of interest" description="Disordered" evidence="1">
    <location>
        <begin position="96"/>
        <end position="150"/>
    </location>
</feature>
<keyword evidence="2" id="KW-0472">Membrane</keyword>
<feature type="transmembrane region" description="Helical" evidence="2">
    <location>
        <begin position="228"/>
        <end position="249"/>
    </location>
</feature>
<proteinExistence type="predicted"/>
<dbReference type="OMA" id="FCDEAFF"/>
<keyword evidence="4" id="KW-1185">Reference proteome</keyword>
<feature type="compositionally biased region" description="Basic and acidic residues" evidence="1">
    <location>
        <begin position="183"/>
        <end position="221"/>
    </location>
</feature>
<comment type="caution">
    <text evidence="3">The sequence shown here is derived from an EMBL/GenBank/DDBJ whole genome shotgun (WGS) entry which is preliminary data.</text>
</comment>
<evidence type="ECO:0000313" key="3">
    <source>
        <dbReference type="EMBL" id="CAE8619188.1"/>
    </source>
</evidence>
<feature type="region of interest" description="Disordered" evidence="1">
    <location>
        <begin position="181"/>
        <end position="221"/>
    </location>
</feature>